<feature type="non-terminal residue" evidence="7">
    <location>
        <position position="53"/>
    </location>
</feature>
<evidence type="ECO:0000256" key="6">
    <source>
        <dbReference type="NCBIfam" id="TIGR01280"/>
    </source>
</evidence>
<dbReference type="EC" id="3.1.11.6" evidence="6"/>
<dbReference type="PANTHER" id="PTHR34137:SF1">
    <property type="entry name" value="EXODEOXYRIBONUCLEASE 7 SMALL SUBUNIT"/>
    <property type="match status" value="1"/>
</dbReference>
<reference evidence="7 8" key="1">
    <citation type="submission" date="2015-10" db="EMBL/GenBank/DDBJ databases">
        <title>Metagenome-Assembled Genomes uncover a global brackish microbiome.</title>
        <authorList>
            <person name="Hugerth L.W."/>
            <person name="Larsson J."/>
            <person name="Alneberg J."/>
            <person name="Lindh M.V."/>
            <person name="Legrand C."/>
            <person name="Pinhassi J."/>
            <person name="Andersson A.F."/>
        </authorList>
    </citation>
    <scope>NUCLEOTIDE SEQUENCE [LARGE SCALE GENOMIC DNA]</scope>
    <source>
        <strain evidence="7">BACL26 MAG-121220-bin70</strain>
    </source>
</reference>
<evidence type="ECO:0000313" key="8">
    <source>
        <dbReference type="Proteomes" id="UP000051213"/>
    </source>
</evidence>
<sequence length="53" mass="5800">MTKTTKAVDFEQQLKSLEALVASLESGALSLEDSLKSFEQGIKVARECQQALK</sequence>
<evidence type="ECO:0000256" key="1">
    <source>
        <dbReference type="ARBA" id="ARBA00009998"/>
    </source>
</evidence>
<name>A0A0R2U1Y9_9GAMM</name>
<dbReference type="Proteomes" id="UP000051213">
    <property type="component" value="Unassembled WGS sequence"/>
</dbReference>
<dbReference type="Gene3D" id="1.10.287.1040">
    <property type="entry name" value="Exonuclease VII, small subunit"/>
    <property type="match status" value="1"/>
</dbReference>
<evidence type="ECO:0000256" key="2">
    <source>
        <dbReference type="ARBA" id="ARBA00022490"/>
    </source>
</evidence>
<evidence type="ECO:0000313" key="7">
    <source>
        <dbReference type="EMBL" id="KRO91475.1"/>
    </source>
</evidence>
<dbReference type="InterPro" id="IPR037004">
    <property type="entry name" value="Exonuc_VII_ssu_sf"/>
</dbReference>
<protein>
    <recommendedName>
        <fullName evidence="6">Exodeoxyribonuclease VII small subunit</fullName>
        <ecNumber evidence="6">3.1.11.6</ecNumber>
    </recommendedName>
</protein>
<keyword evidence="4" id="KW-0378">Hydrolase</keyword>
<keyword evidence="3" id="KW-0540">Nuclease</keyword>
<dbReference type="SUPFAM" id="SSF116842">
    <property type="entry name" value="XseB-like"/>
    <property type="match status" value="1"/>
</dbReference>
<keyword evidence="2" id="KW-0963">Cytoplasm</keyword>
<dbReference type="EMBL" id="LICA01000495">
    <property type="protein sequence ID" value="KRO91475.1"/>
    <property type="molecule type" value="Genomic_DNA"/>
</dbReference>
<organism evidence="7 8">
    <name type="scientific">SAR92 bacterium BACL26 MAG-121220-bin70</name>
    <dbReference type="NCBI Taxonomy" id="1655626"/>
    <lineage>
        <taxon>Bacteria</taxon>
        <taxon>Pseudomonadati</taxon>
        <taxon>Pseudomonadota</taxon>
        <taxon>Gammaproteobacteria</taxon>
        <taxon>Cellvibrionales</taxon>
        <taxon>Porticoccaceae</taxon>
        <taxon>SAR92 clade</taxon>
    </lineage>
</organism>
<proteinExistence type="inferred from homology"/>
<dbReference type="GO" id="GO:0008855">
    <property type="term" value="F:exodeoxyribonuclease VII activity"/>
    <property type="evidence" value="ECO:0007669"/>
    <property type="project" value="UniProtKB-UniRule"/>
</dbReference>
<evidence type="ECO:0000256" key="4">
    <source>
        <dbReference type="ARBA" id="ARBA00022801"/>
    </source>
</evidence>
<dbReference type="InterPro" id="IPR003761">
    <property type="entry name" value="Exonuc_VII_S"/>
</dbReference>
<dbReference type="GO" id="GO:0006308">
    <property type="term" value="P:DNA catabolic process"/>
    <property type="evidence" value="ECO:0007669"/>
    <property type="project" value="UniProtKB-UniRule"/>
</dbReference>
<dbReference type="GO" id="GO:0009318">
    <property type="term" value="C:exodeoxyribonuclease VII complex"/>
    <property type="evidence" value="ECO:0007669"/>
    <property type="project" value="UniProtKB-UniRule"/>
</dbReference>
<dbReference type="PIRSF" id="PIRSF006488">
    <property type="entry name" value="Exonuc_VII_S"/>
    <property type="match status" value="1"/>
</dbReference>
<dbReference type="AlphaFoldDB" id="A0A0R2U1Y9"/>
<dbReference type="NCBIfam" id="TIGR01280">
    <property type="entry name" value="xseB"/>
    <property type="match status" value="1"/>
</dbReference>
<evidence type="ECO:0000256" key="5">
    <source>
        <dbReference type="ARBA" id="ARBA00022839"/>
    </source>
</evidence>
<keyword evidence="5" id="KW-0269">Exonuclease</keyword>
<gene>
    <name evidence="7" type="ORF">ABS24_05315</name>
</gene>
<comment type="caution">
    <text evidence="7">The sequence shown here is derived from an EMBL/GenBank/DDBJ whole genome shotgun (WGS) entry which is preliminary data.</text>
</comment>
<accession>A0A0R2U1Y9</accession>
<evidence type="ECO:0000256" key="3">
    <source>
        <dbReference type="ARBA" id="ARBA00022722"/>
    </source>
</evidence>
<comment type="similarity">
    <text evidence="1">Belongs to the XseB family.</text>
</comment>
<dbReference type="PANTHER" id="PTHR34137">
    <property type="entry name" value="EXODEOXYRIBONUCLEASE 7 SMALL SUBUNIT"/>
    <property type="match status" value="1"/>
</dbReference>
<dbReference type="Pfam" id="PF02609">
    <property type="entry name" value="Exonuc_VII_S"/>
    <property type="match status" value="1"/>
</dbReference>
<dbReference type="GO" id="GO:0005829">
    <property type="term" value="C:cytosol"/>
    <property type="evidence" value="ECO:0007669"/>
    <property type="project" value="TreeGrafter"/>
</dbReference>